<evidence type="ECO:0000256" key="1">
    <source>
        <dbReference type="ARBA" id="ARBA00006993"/>
    </source>
</evidence>
<organism evidence="4 5">
    <name type="scientific">Dreissena polymorpha</name>
    <name type="common">Zebra mussel</name>
    <name type="synonym">Mytilus polymorpha</name>
    <dbReference type="NCBI Taxonomy" id="45954"/>
    <lineage>
        <taxon>Eukaryota</taxon>
        <taxon>Metazoa</taxon>
        <taxon>Spiralia</taxon>
        <taxon>Lophotrochozoa</taxon>
        <taxon>Mollusca</taxon>
        <taxon>Bivalvia</taxon>
        <taxon>Autobranchia</taxon>
        <taxon>Heteroconchia</taxon>
        <taxon>Euheterodonta</taxon>
        <taxon>Imparidentia</taxon>
        <taxon>Neoheterodontei</taxon>
        <taxon>Myida</taxon>
        <taxon>Dreissenoidea</taxon>
        <taxon>Dreissenidae</taxon>
        <taxon>Dreissena</taxon>
    </lineage>
</organism>
<feature type="compositionally biased region" description="Basic residues" evidence="3">
    <location>
        <begin position="250"/>
        <end position="259"/>
    </location>
</feature>
<dbReference type="Gene3D" id="1.20.5.340">
    <property type="match status" value="1"/>
</dbReference>
<dbReference type="GO" id="GO:2000601">
    <property type="term" value="P:positive regulation of Arp2/3 complex-mediated actin nucleation"/>
    <property type="evidence" value="ECO:0007669"/>
    <property type="project" value="TreeGrafter"/>
</dbReference>
<keyword evidence="2" id="KW-0009">Actin-binding</keyword>
<evidence type="ECO:0000313" key="4">
    <source>
        <dbReference type="EMBL" id="KAH3725677.1"/>
    </source>
</evidence>
<comment type="function">
    <text evidence="2">Downstream effector molecule involved in the transmission of signals from tyrosine kinase receptors and small GTPases to the actin cytoskeleton. Promotes formation of actin filaments. Part of the WAVE complex that regulates lamellipodia formation. The WAVE complex regulates actin filament reorganization via its interaction with the Arp2/3 complex.</text>
</comment>
<dbReference type="InterPro" id="IPR028288">
    <property type="entry name" value="SCAR/WAVE_fam"/>
</dbReference>
<keyword evidence="2" id="KW-0206">Cytoskeleton</keyword>
<evidence type="ECO:0000256" key="2">
    <source>
        <dbReference type="RuleBase" id="RU367034"/>
    </source>
</evidence>
<comment type="subcellular location">
    <subcellularLocation>
        <location evidence="2">Cytoplasm</location>
        <location evidence="2">Cytoskeleton</location>
    </subcellularLocation>
</comment>
<feature type="compositionally biased region" description="Basic and acidic residues" evidence="3">
    <location>
        <begin position="240"/>
        <end position="249"/>
    </location>
</feature>
<dbReference type="EMBL" id="JAIWYP010000012">
    <property type="protein sequence ID" value="KAH3725677.1"/>
    <property type="molecule type" value="Genomic_DNA"/>
</dbReference>
<feature type="region of interest" description="Disordered" evidence="3">
    <location>
        <begin position="489"/>
        <end position="592"/>
    </location>
</feature>
<feature type="region of interest" description="Disordered" evidence="3">
    <location>
        <begin position="200"/>
        <end position="278"/>
    </location>
</feature>
<feature type="region of interest" description="Disordered" evidence="3">
    <location>
        <begin position="689"/>
        <end position="711"/>
    </location>
</feature>
<feature type="compositionally biased region" description="Polar residues" evidence="3">
    <location>
        <begin position="578"/>
        <end position="592"/>
    </location>
</feature>
<dbReference type="AlphaFoldDB" id="A0A9D4CJH9"/>
<evidence type="ECO:0000256" key="3">
    <source>
        <dbReference type="SAM" id="MobiDB-lite"/>
    </source>
</evidence>
<comment type="caution">
    <text evidence="4">The sequence shown here is derived from an EMBL/GenBank/DDBJ whole genome shotgun (WGS) entry which is preliminary data.</text>
</comment>
<gene>
    <name evidence="4" type="ORF">DPMN_051526</name>
</gene>
<dbReference type="GO" id="GO:0005856">
    <property type="term" value="C:cytoskeleton"/>
    <property type="evidence" value="ECO:0007669"/>
    <property type="project" value="UniProtKB-SubCell"/>
</dbReference>
<keyword evidence="2" id="KW-0963">Cytoplasm</keyword>
<dbReference type="GO" id="GO:0003779">
    <property type="term" value="F:actin binding"/>
    <property type="evidence" value="ECO:0007669"/>
    <property type="project" value="UniProtKB-UniRule"/>
</dbReference>
<feature type="compositionally biased region" description="Low complexity" evidence="3">
    <location>
        <begin position="701"/>
        <end position="711"/>
    </location>
</feature>
<dbReference type="GO" id="GO:0071933">
    <property type="term" value="F:Arp2/3 complex binding"/>
    <property type="evidence" value="ECO:0007669"/>
    <property type="project" value="TreeGrafter"/>
</dbReference>
<dbReference type="OrthoDB" id="1060785at2759"/>
<dbReference type="Gene3D" id="6.10.280.150">
    <property type="match status" value="1"/>
</dbReference>
<reference evidence="4" key="2">
    <citation type="submission" date="2020-11" db="EMBL/GenBank/DDBJ databases">
        <authorList>
            <person name="McCartney M.A."/>
            <person name="Auch B."/>
            <person name="Kono T."/>
            <person name="Mallez S."/>
            <person name="Becker A."/>
            <person name="Gohl D.M."/>
            <person name="Silverstein K.A.T."/>
            <person name="Koren S."/>
            <person name="Bechman K.B."/>
            <person name="Herman A."/>
            <person name="Abrahante J.E."/>
            <person name="Garbe J."/>
        </authorList>
    </citation>
    <scope>NUCLEOTIDE SEQUENCE</scope>
    <source>
        <strain evidence="4">Duluth1</strain>
        <tissue evidence="4">Whole animal</tissue>
    </source>
</reference>
<comment type="similarity">
    <text evidence="1 2">Belongs to the SCAR/WAVE family.</text>
</comment>
<dbReference type="PANTHER" id="PTHR12902:SF1">
    <property type="entry name" value="WISKOTT-ALDRICH SYNDROME PROTEIN FAMILY MEMBER"/>
    <property type="match status" value="1"/>
</dbReference>
<keyword evidence="5" id="KW-1185">Reference proteome</keyword>
<feature type="compositionally biased region" description="Basic and acidic residues" evidence="3">
    <location>
        <begin position="200"/>
        <end position="218"/>
    </location>
</feature>
<feature type="compositionally biased region" description="Polar residues" evidence="3">
    <location>
        <begin position="260"/>
        <end position="278"/>
    </location>
</feature>
<dbReference type="PANTHER" id="PTHR12902">
    <property type="entry name" value="WASP-1"/>
    <property type="match status" value="1"/>
</dbReference>
<dbReference type="GO" id="GO:0034237">
    <property type="term" value="F:protein kinase A regulatory subunit binding"/>
    <property type="evidence" value="ECO:0007669"/>
    <property type="project" value="TreeGrafter"/>
</dbReference>
<name>A0A9D4CJH9_DREPO</name>
<accession>A0A9D4CJH9</accession>
<reference evidence="4" key="1">
    <citation type="journal article" date="2019" name="bioRxiv">
        <title>The Genome of the Zebra Mussel, Dreissena polymorpha: A Resource for Invasive Species Research.</title>
        <authorList>
            <person name="McCartney M.A."/>
            <person name="Auch B."/>
            <person name="Kono T."/>
            <person name="Mallez S."/>
            <person name="Zhang Y."/>
            <person name="Obille A."/>
            <person name="Becker A."/>
            <person name="Abrahante J.E."/>
            <person name="Garbe J."/>
            <person name="Badalamenti J.P."/>
            <person name="Herman A."/>
            <person name="Mangelson H."/>
            <person name="Liachko I."/>
            <person name="Sullivan S."/>
            <person name="Sone E.D."/>
            <person name="Koren S."/>
            <person name="Silverstein K.A.T."/>
            <person name="Beckman K.B."/>
            <person name="Gohl D.M."/>
        </authorList>
    </citation>
    <scope>NUCLEOTIDE SEQUENCE</scope>
    <source>
        <strain evidence="4">Duluth1</strain>
        <tissue evidence="4">Whole animal</tissue>
    </source>
</reference>
<evidence type="ECO:0000313" key="5">
    <source>
        <dbReference type="Proteomes" id="UP000828390"/>
    </source>
</evidence>
<dbReference type="Proteomes" id="UP000828390">
    <property type="component" value="Unassembled WGS sequence"/>
</dbReference>
<proteinExistence type="inferred from homology"/>
<sequence>MPFIQRIVDPIYVSRCGSEAFKVDFKIESDCLIDVTNVTLINVIRQLLSLRHHAEDMFVALKEESLSITDRLSALEQRVRTLTNKAETLTLDFHLFESHQMYVEAEQEIVSRDRRPAAVRDLYNACQMPPDLSSLDRFRDDGLSSMKLYSNPSFFFDLWYSQVQEVVAKERAKGHRHHKQLHTQNRERRVRKVAAHVHYHLDKERIQGMGASKDKPGAIEHSPSMGQRKEMQKKKKKKREERSKEEYREKKNRNRKRSKTVQNETHTNEGNNDKSQQSTACYIEAPSLAENIPPPPASLIEHTLGGALIKAQSHNDSLPVVNVTPECAQPVTDRNISTTEADTGIKINHFEAEADSRQNMCPATNHNAIPRVALVARLAVGQVSYKQVNRKSRVLCAIASNSQPDDDETCSNDNSVSITGLPLPPPPSFLLNDSISEEDEQVIDDFIPPPPEPLFVYDDEPIPKAIPPPIFEPLPEDDCMRVTPAVNIKSSVRFPPPPPIRFESQDKISSKGNKTSVCSKKESLKSPPPPPSQRLDSKVPAKTTSVGLTSTSTQLPPPPPPSLVHADKNAERIPQPGGKTSTGSVPSATHVQTPPPPPPLMGALLVRQDKQDSLQARRCRVASTFFDLSDNPPPVIRSSGRPNMLSLLSDIRSGKKILNHVAAPEPTVALRKCVGGGVQAAMMAMIDARRPAIGSSDEESNSSSSDWESDS</sequence>
<protein>
    <recommendedName>
        <fullName evidence="2">Wiskott-Aldrich syndrome protein family member</fullName>
        <shortName evidence="2">WASP family protein member</shortName>
    </recommendedName>
</protein>
<dbReference type="GO" id="GO:0030036">
    <property type="term" value="P:actin cytoskeleton organization"/>
    <property type="evidence" value="ECO:0007669"/>
    <property type="project" value="UniProtKB-UniRule"/>
</dbReference>
<comment type="subunit">
    <text evidence="2">Binds actin and the Arp2/3 complex.</text>
</comment>